<dbReference type="InterPro" id="IPR008207">
    <property type="entry name" value="Sig_transdc_His_kin_Hpt_dom"/>
</dbReference>
<dbReference type="SUPFAM" id="SSF47226">
    <property type="entry name" value="Histidine-containing phosphotransfer domain, HPT domain"/>
    <property type="match status" value="1"/>
</dbReference>
<proteinExistence type="predicted"/>
<gene>
    <name evidence="4" type="ORF">BROSI_A3806</name>
</gene>
<dbReference type="Pfam" id="PF01627">
    <property type="entry name" value="Hpt"/>
    <property type="match status" value="1"/>
</dbReference>
<evidence type="ECO:0000313" key="4">
    <source>
        <dbReference type="EMBL" id="GAN35257.1"/>
    </source>
</evidence>
<dbReference type="Proteomes" id="UP000032309">
    <property type="component" value="Unassembled WGS sequence"/>
</dbReference>
<reference evidence="5" key="1">
    <citation type="journal article" date="2015" name="Genome Announc.">
        <title>Draft Genome Sequence of an Anaerobic Ammonium-Oxidizing Bacterium, "Candidatus Brocadia sinica".</title>
        <authorList>
            <person name="Oshiki M."/>
            <person name="Shinyako-Hata K."/>
            <person name="Satoh H."/>
            <person name="Okabe S."/>
        </authorList>
    </citation>
    <scope>NUCLEOTIDE SEQUENCE [LARGE SCALE GENOMIC DNA]</scope>
    <source>
        <strain evidence="5">JPN1</strain>
    </source>
</reference>
<dbReference type="SMART" id="SM00073">
    <property type="entry name" value="HPT"/>
    <property type="match status" value="1"/>
</dbReference>
<evidence type="ECO:0000259" key="3">
    <source>
        <dbReference type="PROSITE" id="PS50894"/>
    </source>
</evidence>
<evidence type="ECO:0000313" key="5">
    <source>
        <dbReference type="Proteomes" id="UP000032309"/>
    </source>
</evidence>
<evidence type="ECO:0000256" key="2">
    <source>
        <dbReference type="SAM" id="Coils"/>
    </source>
</evidence>
<dbReference type="InterPro" id="IPR036641">
    <property type="entry name" value="HPT_dom_sf"/>
</dbReference>
<evidence type="ECO:0000256" key="1">
    <source>
        <dbReference type="PROSITE-ProRule" id="PRU00110"/>
    </source>
</evidence>
<keyword evidence="1" id="KW-0597">Phosphoprotein</keyword>
<comment type="caution">
    <text evidence="4">The sequence shown here is derived from an EMBL/GenBank/DDBJ whole genome shotgun (WGS) entry which is preliminary data.</text>
</comment>
<keyword evidence="2" id="KW-0175">Coiled coil</keyword>
<dbReference type="Gene3D" id="1.20.120.160">
    <property type="entry name" value="HPT domain"/>
    <property type="match status" value="1"/>
</dbReference>
<dbReference type="PROSITE" id="PS50894">
    <property type="entry name" value="HPT"/>
    <property type="match status" value="1"/>
</dbReference>
<keyword evidence="5" id="KW-1185">Reference proteome</keyword>
<sequence>MEKENFNINEALSRLDGDAGLLRELAGLFLENYPAQLEGIQSAVAQNDSKALENAAHNIKGSAGVICAKPVFEVAQRLEIMGKENNLTSVKEIYATLEKELGRLRSKLEAIIVENPL</sequence>
<dbReference type="RefSeq" id="WP_052565366.1">
    <property type="nucleotide sequence ID" value="NZ_BAFN01000001.1"/>
</dbReference>
<accession>A0ABQ0K2P2</accession>
<protein>
    <submittedName>
        <fullName evidence="4">Protein contains FOG: CheY-like receiver</fullName>
    </submittedName>
</protein>
<organism evidence="4 5">
    <name type="scientific">Candidatus Brocadia sinica JPN1</name>
    <dbReference type="NCBI Taxonomy" id="1197129"/>
    <lineage>
        <taxon>Bacteria</taxon>
        <taxon>Pseudomonadati</taxon>
        <taxon>Planctomycetota</taxon>
        <taxon>Candidatus Brocadiia</taxon>
        <taxon>Candidatus Brocadiales</taxon>
        <taxon>Candidatus Brocadiaceae</taxon>
        <taxon>Candidatus Brocadia</taxon>
    </lineage>
</organism>
<name>A0ABQ0K2P2_9BACT</name>
<feature type="domain" description="HPt" evidence="3">
    <location>
        <begin position="18"/>
        <end position="111"/>
    </location>
</feature>
<feature type="modified residue" description="Phosphohistidine" evidence="1">
    <location>
        <position position="57"/>
    </location>
</feature>
<dbReference type="EMBL" id="BAFN01000001">
    <property type="protein sequence ID" value="GAN35257.1"/>
    <property type="molecule type" value="Genomic_DNA"/>
</dbReference>
<feature type="coiled-coil region" evidence="2">
    <location>
        <begin position="80"/>
        <end position="114"/>
    </location>
</feature>